<evidence type="ECO:0000313" key="2">
    <source>
        <dbReference type="EMBL" id="PFH38614.1"/>
    </source>
</evidence>
<dbReference type="AlphaFoldDB" id="A0A2A9MMM2"/>
<evidence type="ECO:0000313" key="3">
    <source>
        <dbReference type="Proteomes" id="UP000224006"/>
    </source>
</evidence>
<feature type="compositionally biased region" description="Polar residues" evidence="1">
    <location>
        <begin position="122"/>
        <end position="152"/>
    </location>
</feature>
<feature type="region of interest" description="Disordered" evidence="1">
    <location>
        <begin position="753"/>
        <end position="807"/>
    </location>
</feature>
<dbReference type="KEGG" id="bbes:BESB_009560"/>
<proteinExistence type="predicted"/>
<feature type="compositionally biased region" description="Low complexity" evidence="1">
    <location>
        <begin position="430"/>
        <end position="443"/>
    </location>
</feature>
<sequence length="909" mass="93637">MRLKPLRAIAAFAAASLQFQDAILFDYARYGNCVRRLSSASSPAHGDAAFGPFAGVIGASVPITSNVETGNLQAHEPQQQIAQPSRPIRERQIHRYPVRESPSASLLRHTSDGRPRPGDETAPTNAERGSSVKQPATSNAPHETRESASQLTPAVGHPAARDTLPPPRSLTPPPQRPGRDGGVASGRACSASCAEDSKPSSAPRPAASTGAPVPTDHPSPASSGPESTHEEDLGPLIEKAFLDAGWSDDMSASDAVMFLSRSMLALRGGATQGHDDHASVSSTDSPRIAERPSTLANEPGLPFIHPPTSAVPGTGVNYSGALQVDTNSEREGRRRAASKTPASPLLGGSGVSSSTEKKLATSVNKPPRADASQGTRVTVPRLTPAVGHPAARDTLPPPRSLTPPPQSPGRDGGVASGRACSASCAEDSKPSSAPRPAASTGAPVPTDHPSPASSGPESTHEEDLGPLIEKAFLDAGWSDDMSASDAVMFLSRSMLALRGGATQGHDDHASVSSTDSPRIAERPSTLANEPGLPFIHPPTSAVPGTGVNYSGALQVDTNSEREGRRRAASKTPASPLLGGSGVSSSTEKKLATSVNKPPRADASQGTRVTVPRLTPAVGHPAARDTLPPPRSLTPPPQRPGRDGGVASGRACSASCAEDSKPSSAPRPAASTGAPVPTDHPSPASPGPESTHEEDLGPLIEKAFLDAGWSDDMSPSDAVTFLRQSVEALDVAGAGGHGMQESAKERWRVDRELEKGRTSRAGIGESSTGLVPGRGSGACTFDRCDGRMGESSASRRSTSGDLHSPTDARASLSTTMLGRSPGASSTAPVPQGFQGGTVTALAKLEQPALDVAAGTAPASAVPIVDLENRYAEPPICKYTSNSAQGNLSFKKLPGRLRLSSRKEESPKRIS</sequence>
<feature type="compositionally biased region" description="Polar residues" evidence="1">
    <location>
        <begin position="73"/>
        <end position="83"/>
    </location>
</feature>
<accession>A0A2A9MMM2</accession>
<reference evidence="2 3" key="1">
    <citation type="submission" date="2017-09" db="EMBL/GenBank/DDBJ databases">
        <title>Genome sequencing of Besnoitia besnoiti strain Bb-Ger1.</title>
        <authorList>
            <person name="Schares G."/>
            <person name="Venepally P."/>
            <person name="Lorenzi H.A."/>
        </authorList>
    </citation>
    <scope>NUCLEOTIDE SEQUENCE [LARGE SCALE GENOMIC DNA]</scope>
    <source>
        <strain evidence="2 3">Bb-Ger1</strain>
    </source>
</reference>
<dbReference type="RefSeq" id="XP_029222623.1">
    <property type="nucleotide sequence ID" value="XM_029359710.1"/>
</dbReference>
<keyword evidence="3" id="KW-1185">Reference proteome</keyword>
<feature type="compositionally biased region" description="Low complexity" evidence="1">
    <location>
        <begin position="199"/>
        <end position="212"/>
    </location>
</feature>
<organism evidence="2 3">
    <name type="scientific">Besnoitia besnoiti</name>
    <name type="common">Apicomplexan protozoan</name>
    <dbReference type="NCBI Taxonomy" id="94643"/>
    <lineage>
        <taxon>Eukaryota</taxon>
        <taxon>Sar</taxon>
        <taxon>Alveolata</taxon>
        <taxon>Apicomplexa</taxon>
        <taxon>Conoidasida</taxon>
        <taxon>Coccidia</taxon>
        <taxon>Eucoccidiorida</taxon>
        <taxon>Eimeriorina</taxon>
        <taxon>Sarcocystidae</taxon>
        <taxon>Besnoitia</taxon>
    </lineage>
</organism>
<dbReference type="GeneID" id="40306018"/>
<comment type="caution">
    <text evidence="2">The sequence shown here is derived from an EMBL/GenBank/DDBJ whole genome shotgun (WGS) entry which is preliminary data.</text>
</comment>
<feature type="region of interest" description="Disordered" evidence="1">
    <location>
        <begin position="73"/>
        <end position="236"/>
    </location>
</feature>
<name>A0A2A9MMM2_BESBE</name>
<feature type="region of interest" description="Disordered" evidence="1">
    <location>
        <begin position="268"/>
        <end position="467"/>
    </location>
</feature>
<evidence type="ECO:0000256" key="1">
    <source>
        <dbReference type="SAM" id="MobiDB-lite"/>
    </source>
</evidence>
<feature type="compositionally biased region" description="Pro residues" evidence="1">
    <location>
        <begin position="626"/>
        <end position="638"/>
    </location>
</feature>
<gene>
    <name evidence="2" type="ORF">BESB_009560</name>
</gene>
<feature type="compositionally biased region" description="Low complexity" evidence="1">
    <location>
        <begin position="661"/>
        <end position="674"/>
    </location>
</feature>
<feature type="compositionally biased region" description="Pro residues" evidence="1">
    <location>
        <begin position="395"/>
        <end position="407"/>
    </location>
</feature>
<protein>
    <submittedName>
        <fullName evidence="2">Uncharacterized protein</fullName>
    </submittedName>
</protein>
<dbReference type="Proteomes" id="UP000224006">
    <property type="component" value="Chromosome I"/>
</dbReference>
<feature type="compositionally biased region" description="Pro residues" evidence="1">
    <location>
        <begin position="164"/>
        <end position="176"/>
    </location>
</feature>
<feature type="compositionally biased region" description="Polar residues" evidence="1">
    <location>
        <begin position="790"/>
        <end position="800"/>
    </location>
</feature>
<feature type="compositionally biased region" description="Basic and acidic residues" evidence="1">
    <location>
        <begin position="109"/>
        <end position="119"/>
    </location>
</feature>
<dbReference type="EMBL" id="NWUJ01000001">
    <property type="protein sequence ID" value="PFH38614.1"/>
    <property type="molecule type" value="Genomic_DNA"/>
</dbReference>
<dbReference type="VEuPathDB" id="ToxoDB:BESB_009560"/>
<feature type="region of interest" description="Disordered" evidence="1">
    <location>
        <begin position="499"/>
        <end position="710"/>
    </location>
</feature>